<evidence type="ECO:0000256" key="3">
    <source>
        <dbReference type="ARBA" id="ARBA00022989"/>
    </source>
</evidence>
<organism evidence="6 7">
    <name type="scientific">Tegillarca granosa</name>
    <name type="common">Malaysian cockle</name>
    <name type="synonym">Anadara granosa</name>
    <dbReference type="NCBI Taxonomy" id="220873"/>
    <lineage>
        <taxon>Eukaryota</taxon>
        <taxon>Metazoa</taxon>
        <taxon>Spiralia</taxon>
        <taxon>Lophotrochozoa</taxon>
        <taxon>Mollusca</taxon>
        <taxon>Bivalvia</taxon>
        <taxon>Autobranchia</taxon>
        <taxon>Pteriomorphia</taxon>
        <taxon>Arcoida</taxon>
        <taxon>Arcoidea</taxon>
        <taxon>Arcidae</taxon>
        <taxon>Tegillarca</taxon>
    </lineage>
</organism>
<evidence type="ECO:0000313" key="6">
    <source>
        <dbReference type="EMBL" id="KAJ8319956.1"/>
    </source>
</evidence>
<evidence type="ECO:0000256" key="1">
    <source>
        <dbReference type="ARBA" id="ARBA00004141"/>
    </source>
</evidence>
<feature type="transmembrane region" description="Helical" evidence="5">
    <location>
        <begin position="159"/>
        <end position="185"/>
    </location>
</feature>
<feature type="transmembrane region" description="Helical" evidence="5">
    <location>
        <begin position="83"/>
        <end position="104"/>
    </location>
</feature>
<dbReference type="EMBL" id="JARBDR010000141">
    <property type="protein sequence ID" value="KAJ8319956.1"/>
    <property type="molecule type" value="Genomic_DNA"/>
</dbReference>
<feature type="transmembrane region" description="Helical" evidence="5">
    <location>
        <begin position="116"/>
        <end position="139"/>
    </location>
</feature>
<keyword evidence="2 5" id="KW-0812">Transmembrane</keyword>
<dbReference type="SUPFAM" id="SSF103473">
    <property type="entry name" value="MFS general substrate transporter"/>
    <property type="match status" value="1"/>
</dbReference>
<dbReference type="InterPro" id="IPR004752">
    <property type="entry name" value="AmpG_permease/AT-1"/>
</dbReference>
<dbReference type="Pfam" id="PF13000">
    <property type="entry name" value="Acatn"/>
    <property type="match status" value="2"/>
</dbReference>
<evidence type="ECO:0000313" key="7">
    <source>
        <dbReference type="Proteomes" id="UP001217089"/>
    </source>
</evidence>
<keyword evidence="7" id="KW-1185">Reference proteome</keyword>
<comment type="subcellular location">
    <subcellularLocation>
        <location evidence="1">Membrane</location>
        <topology evidence="1">Multi-pass membrane protein</topology>
    </subcellularLocation>
</comment>
<keyword evidence="3 5" id="KW-1133">Transmembrane helix</keyword>
<reference evidence="6 7" key="1">
    <citation type="submission" date="2022-12" db="EMBL/GenBank/DDBJ databases">
        <title>Chromosome-level genome of Tegillarca granosa.</title>
        <authorList>
            <person name="Kim J."/>
        </authorList>
    </citation>
    <scope>NUCLEOTIDE SEQUENCE [LARGE SCALE GENOMIC DNA]</scope>
    <source>
        <strain evidence="6">Teg-2019</strain>
        <tissue evidence="6">Adductor muscle</tissue>
    </source>
</reference>
<evidence type="ECO:0008006" key="8">
    <source>
        <dbReference type="Google" id="ProtNLM"/>
    </source>
</evidence>
<evidence type="ECO:0000256" key="4">
    <source>
        <dbReference type="ARBA" id="ARBA00023136"/>
    </source>
</evidence>
<sequence>MLLQSRNVSYKDQALFSIVFWPFSLKLLWAPFVDSLYIKSFGRRKTWLIPVQYLIGIFMILLAAKADKLIGRENISGEIPIDILSLTVLFFILVFLTATQDIVVDGWALSMLSRRNVGWASVCNMVGQTGGFFLGNVLFLALESADFCNKYLRRSHLDIGIVTLSSFMYFWGVVIIITTTLLCILKGENKNIDVSHEQGLVDTYKHLLQIIKLPAVKKYTFYIFTGSISTYCMRASFMAFHAKVSDPAIGGTYMTFLNTVGNLALKLPGTLSLWTVDSFTYKECSSGSNSNCYTKVEIQVSKCGHTCDDGNCYNFVKYF</sequence>
<dbReference type="Proteomes" id="UP001217089">
    <property type="component" value="Unassembled WGS sequence"/>
</dbReference>
<dbReference type="InterPro" id="IPR036259">
    <property type="entry name" value="MFS_trans_sf"/>
</dbReference>
<dbReference type="InterPro" id="IPR024371">
    <property type="entry name" value="AcetylCoA_trans_1-like"/>
</dbReference>
<accession>A0ABQ9FRR7</accession>
<name>A0ABQ9FRR7_TEGGR</name>
<comment type="caution">
    <text evidence="6">The sequence shown here is derived from an EMBL/GenBank/DDBJ whole genome shotgun (WGS) entry which is preliminary data.</text>
</comment>
<evidence type="ECO:0000256" key="2">
    <source>
        <dbReference type="ARBA" id="ARBA00022692"/>
    </source>
</evidence>
<feature type="transmembrane region" description="Helical" evidence="5">
    <location>
        <begin position="45"/>
        <end position="63"/>
    </location>
</feature>
<keyword evidence="4 5" id="KW-0472">Membrane</keyword>
<gene>
    <name evidence="6" type="ORF">KUTeg_001543</name>
</gene>
<dbReference type="PANTHER" id="PTHR12778">
    <property type="entry name" value="SOLUTE CARRIER FAMILY 33 ACETYL-COA TRANSPORTER -RELATED"/>
    <property type="match status" value="1"/>
</dbReference>
<dbReference type="PANTHER" id="PTHR12778:SF9">
    <property type="entry name" value="ACETYL-COENZYME A TRANSPORTER 1"/>
    <property type="match status" value="1"/>
</dbReference>
<evidence type="ECO:0000256" key="5">
    <source>
        <dbReference type="SAM" id="Phobius"/>
    </source>
</evidence>
<protein>
    <recommendedName>
        <fullName evidence="8">Acetyl-coenzyme A transporter 1</fullName>
    </recommendedName>
</protein>
<feature type="transmembrane region" description="Helical" evidence="5">
    <location>
        <begin position="14"/>
        <end position="33"/>
    </location>
</feature>
<proteinExistence type="predicted"/>